<dbReference type="SUPFAM" id="SSF64518">
    <property type="entry name" value="Phase 1 flagellin"/>
    <property type="match status" value="1"/>
</dbReference>
<dbReference type="PANTHER" id="PTHR42792">
    <property type="entry name" value="FLAGELLIN"/>
    <property type="match status" value="1"/>
</dbReference>
<keyword evidence="7" id="KW-0966">Cell projection</keyword>
<evidence type="ECO:0000256" key="2">
    <source>
        <dbReference type="ARBA" id="ARBA00020110"/>
    </source>
</evidence>
<evidence type="ECO:0000259" key="6">
    <source>
        <dbReference type="Pfam" id="PF00700"/>
    </source>
</evidence>
<reference evidence="7 8" key="1">
    <citation type="submission" date="2012-08" db="EMBL/GenBank/DDBJ databases">
        <title>Whole genome shotgun sequence of Austwickia chelonae NBRC 105200.</title>
        <authorList>
            <person name="Yoshida I."/>
            <person name="Hosoyama A."/>
            <person name="Tsuchikane K."/>
            <person name="Katsumata H."/>
            <person name="Ando Y."/>
            <person name="Ohji S."/>
            <person name="Hamada M."/>
            <person name="Tamura T."/>
            <person name="Yamazoe A."/>
            <person name="Yamazaki S."/>
            <person name="Fujita N."/>
        </authorList>
    </citation>
    <scope>NUCLEOTIDE SEQUENCE [LARGE SCALE GENOMIC DNA]</scope>
    <source>
        <strain evidence="7 8">NBRC 105200</strain>
    </source>
</reference>
<feature type="domain" description="Flagellin C-terminal" evidence="6">
    <location>
        <begin position="187"/>
        <end position="271"/>
    </location>
</feature>
<evidence type="ECO:0000259" key="5">
    <source>
        <dbReference type="Pfam" id="PF00669"/>
    </source>
</evidence>
<name>K6WC81_9MICO</name>
<dbReference type="OrthoDB" id="9796789at2"/>
<dbReference type="AlphaFoldDB" id="K6WC81"/>
<feature type="domain" description="Flagellin N-terminal" evidence="5">
    <location>
        <begin position="5"/>
        <end position="143"/>
    </location>
</feature>
<dbReference type="RefSeq" id="WP_006504215.1">
    <property type="nucleotide sequence ID" value="NZ_BAGZ01000026.1"/>
</dbReference>
<dbReference type="InterPro" id="IPR001492">
    <property type="entry name" value="Flagellin"/>
</dbReference>
<dbReference type="InterPro" id="IPR046358">
    <property type="entry name" value="Flagellin_C"/>
</dbReference>
<dbReference type="PRINTS" id="PR00207">
    <property type="entry name" value="FLAGELLIN"/>
</dbReference>
<dbReference type="InterPro" id="IPR001029">
    <property type="entry name" value="Flagellin_N"/>
</dbReference>
<comment type="subcellular location">
    <subcellularLocation>
        <location evidence="4">Secreted</location>
    </subcellularLocation>
    <subcellularLocation>
        <location evidence="4">Bacterial flagellum</location>
    </subcellularLocation>
</comment>
<keyword evidence="3 4" id="KW-0975">Bacterial flagellum</keyword>
<keyword evidence="7" id="KW-0969">Cilium</keyword>
<comment type="caution">
    <text evidence="7">The sequence shown here is derived from an EMBL/GenBank/DDBJ whole genome shotgun (WGS) entry which is preliminary data.</text>
</comment>
<dbReference type="GO" id="GO:0005198">
    <property type="term" value="F:structural molecule activity"/>
    <property type="evidence" value="ECO:0007669"/>
    <property type="project" value="UniProtKB-UniRule"/>
</dbReference>
<dbReference type="Pfam" id="PF00669">
    <property type="entry name" value="Flagellin_N"/>
    <property type="match status" value="1"/>
</dbReference>
<evidence type="ECO:0000256" key="4">
    <source>
        <dbReference type="RuleBase" id="RU362073"/>
    </source>
</evidence>
<evidence type="ECO:0000256" key="1">
    <source>
        <dbReference type="ARBA" id="ARBA00005709"/>
    </source>
</evidence>
<keyword evidence="8" id="KW-1185">Reference proteome</keyword>
<dbReference type="Gene3D" id="1.20.1330.10">
    <property type="entry name" value="f41 fragment of flagellin, N-terminal domain"/>
    <property type="match status" value="2"/>
</dbReference>
<comment type="function">
    <text evidence="4">Flagellin is the subunit protein which polymerizes to form the filaments of bacterial flagella.</text>
</comment>
<evidence type="ECO:0000256" key="3">
    <source>
        <dbReference type="ARBA" id="ARBA00023143"/>
    </source>
</evidence>
<dbReference type="GO" id="GO:0005576">
    <property type="term" value="C:extracellular region"/>
    <property type="evidence" value="ECO:0007669"/>
    <property type="project" value="UniProtKB-SubCell"/>
</dbReference>
<sequence length="272" mass="28576">MGLQINTNVAALNAYRNLSGTQGSMNTSLERLSSGLRINRAADDAAGLAISEKLRSQVNGLNQAQANAQDGISLIQTAEGALNETHSILQRMRTLAVQSASDTNTDSDRAQIQKEVTALVSELDGISTRTQFNGMNLIDGSFTGKKLQIGANNGQTMDVNISGVSSTSLAVNGLKLGTQTEAAAALTTLDTAINTVSTQRADLGALQNRLQHTVSNLGVSAENLSASQSRIRDTDMAKEMTSFTRSQILQNAGVSMLAQANQAPQSVLKLLG</sequence>
<proteinExistence type="inferred from homology"/>
<dbReference type="Pfam" id="PF00700">
    <property type="entry name" value="Flagellin_C"/>
    <property type="match status" value="1"/>
</dbReference>
<dbReference type="GO" id="GO:0009288">
    <property type="term" value="C:bacterial-type flagellum"/>
    <property type="evidence" value="ECO:0007669"/>
    <property type="project" value="UniProtKB-SubCell"/>
</dbReference>
<keyword evidence="7" id="KW-0282">Flagellum</keyword>
<dbReference type="PANTHER" id="PTHR42792:SF2">
    <property type="entry name" value="FLAGELLIN"/>
    <property type="match status" value="1"/>
</dbReference>
<dbReference type="Proteomes" id="UP000008495">
    <property type="component" value="Unassembled WGS sequence"/>
</dbReference>
<dbReference type="Gene3D" id="6.10.10.10">
    <property type="entry name" value="Flagellar export chaperone, C-terminal domain"/>
    <property type="match status" value="1"/>
</dbReference>
<keyword evidence="4" id="KW-0964">Secreted</keyword>
<gene>
    <name evidence="7" type="ORF">AUCHE_26_00080</name>
</gene>
<accession>K6WC81</accession>
<comment type="similarity">
    <text evidence="1 4">Belongs to the bacterial flagellin family.</text>
</comment>
<dbReference type="InterPro" id="IPR042187">
    <property type="entry name" value="Flagellin_C_sub2"/>
</dbReference>
<dbReference type="EMBL" id="BAGZ01000026">
    <property type="protein sequence ID" value="GAB79457.1"/>
    <property type="molecule type" value="Genomic_DNA"/>
</dbReference>
<dbReference type="eggNOG" id="COG1344">
    <property type="taxonomic scope" value="Bacteria"/>
</dbReference>
<organism evidence="7 8">
    <name type="scientific">Austwickia chelonae NBRC 105200</name>
    <dbReference type="NCBI Taxonomy" id="1184607"/>
    <lineage>
        <taxon>Bacteria</taxon>
        <taxon>Bacillati</taxon>
        <taxon>Actinomycetota</taxon>
        <taxon>Actinomycetes</taxon>
        <taxon>Micrococcales</taxon>
        <taxon>Dermatophilaceae</taxon>
        <taxon>Austwickia</taxon>
    </lineage>
</organism>
<evidence type="ECO:0000313" key="8">
    <source>
        <dbReference type="Proteomes" id="UP000008495"/>
    </source>
</evidence>
<evidence type="ECO:0000313" key="7">
    <source>
        <dbReference type="EMBL" id="GAB79457.1"/>
    </source>
</evidence>
<protein>
    <recommendedName>
        <fullName evidence="2 4">Flagellin</fullName>
    </recommendedName>
</protein>